<organism evidence="2 3">
    <name type="scientific">Tulasnella calospora MUT 4182</name>
    <dbReference type="NCBI Taxonomy" id="1051891"/>
    <lineage>
        <taxon>Eukaryota</taxon>
        <taxon>Fungi</taxon>
        <taxon>Dikarya</taxon>
        <taxon>Basidiomycota</taxon>
        <taxon>Agaricomycotina</taxon>
        <taxon>Agaricomycetes</taxon>
        <taxon>Cantharellales</taxon>
        <taxon>Tulasnellaceae</taxon>
        <taxon>Tulasnella</taxon>
    </lineage>
</organism>
<reference evidence="2 3" key="1">
    <citation type="submission" date="2014-04" db="EMBL/GenBank/DDBJ databases">
        <authorList>
            <consortium name="DOE Joint Genome Institute"/>
            <person name="Kuo A."/>
            <person name="Girlanda M."/>
            <person name="Perotto S."/>
            <person name="Kohler A."/>
            <person name="Nagy L.G."/>
            <person name="Floudas D."/>
            <person name="Copeland A."/>
            <person name="Barry K.W."/>
            <person name="Cichocki N."/>
            <person name="Veneault-Fourrey C."/>
            <person name="LaButti K."/>
            <person name="Lindquist E.A."/>
            <person name="Lipzen A."/>
            <person name="Lundell T."/>
            <person name="Morin E."/>
            <person name="Murat C."/>
            <person name="Sun H."/>
            <person name="Tunlid A."/>
            <person name="Henrissat B."/>
            <person name="Grigoriev I.V."/>
            <person name="Hibbett D.S."/>
            <person name="Martin F."/>
            <person name="Nordberg H.P."/>
            <person name="Cantor M.N."/>
            <person name="Hua S.X."/>
        </authorList>
    </citation>
    <scope>NUCLEOTIDE SEQUENCE [LARGE SCALE GENOMIC DNA]</scope>
    <source>
        <strain evidence="2 3">MUT 4182</strain>
    </source>
</reference>
<evidence type="ECO:0000256" key="1">
    <source>
        <dbReference type="SAM" id="MobiDB-lite"/>
    </source>
</evidence>
<proteinExistence type="predicted"/>
<dbReference type="Proteomes" id="UP000054248">
    <property type="component" value="Unassembled WGS sequence"/>
</dbReference>
<dbReference type="OrthoDB" id="3244229at2759"/>
<feature type="compositionally biased region" description="Polar residues" evidence="1">
    <location>
        <begin position="97"/>
        <end position="109"/>
    </location>
</feature>
<dbReference type="EMBL" id="KN823052">
    <property type="protein sequence ID" value="KIO24892.1"/>
    <property type="molecule type" value="Genomic_DNA"/>
</dbReference>
<gene>
    <name evidence="2" type="ORF">M407DRAFT_211821</name>
</gene>
<keyword evidence="3" id="KW-1185">Reference proteome</keyword>
<reference evidence="3" key="2">
    <citation type="submission" date="2015-01" db="EMBL/GenBank/DDBJ databases">
        <title>Evolutionary Origins and Diversification of the Mycorrhizal Mutualists.</title>
        <authorList>
            <consortium name="DOE Joint Genome Institute"/>
            <consortium name="Mycorrhizal Genomics Consortium"/>
            <person name="Kohler A."/>
            <person name="Kuo A."/>
            <person name="Nagy L.G."/>
            <person name="Floudas D."/>
            <person name="Copeland A."/>
            <person name="Barry K.W."/>
            <person name="Cichocki N."/>
            <person name="Veneault-Fourrey C."/>
            <person name="LaButti K."/>
            <person name="Lindquist E.A."/>
            <person name="Lipzen A."/>
            <person name="Lundell T."/>
            <person name="Morin E."/>
            <person name="Murat C."/>
            <person name="Riley R."/>
            <person name="Ohm R."/>
            <person name="Sun H."/>
            <person name="Tunlid A."/>
            <person name="Henrissat B."/>
            <person name="Grigoriev I.V."/>
            <person name="Hibbett D.S."/>
            <person name="Martin F."/>
        </authorList>
    </citation>
    <scope>NUCLEOTIDE SEQUENCE [LARGE SCALE GENOMIC DNA]</scope>
    <source>
        <strain evidence="3">MUT 4182</strain>
    </source>
</reference>
<dbReference type="AlphaFoldDB" id="A0A0C3LU47"/>
<feature type="region of interest" description="Disordered" evidence="1">
    <location>
        <begin position="8"/>
        <end position="109"/>
    </location>
</feature>
<protein>
    <submittedName>
        <fullName evidence="2">Uncharacterized protein</fullName>
    </submittedName>
</protein>
<sequence>MLSYLYCSSSGRAFTPPPSPPTTSDAIRSPGHGPLFPISGDEGTRSPVAASSKRTERRGESSLTASRDSRTDSVKFECTTEELTRPQRKKARFASVAESSGSTTPTANAALQLLPPPYPRFDDMPLETLAHILRLCFEELESPEAYVAMLHKLYWLGRHPRDVINKLPELWTNVHPSSPTGFIEYSLQQAFYHPISVYYKPKPKSFTNSAHSEERWQDFHKFLRLVKPQSNQWERMDMVVTPDSLASLTTALESPVPNLRSLSVVVTAAPWSNPLALPMAPSLRAQVDRRLNLLAGERQSLQHLKLKNVPARFDPSAFAGLVCLSLADGTRLRYTEVITFLGSSVNLRTLSLANIRWLDNLRAPAVNDQDVSPSQLKDLTLVELLEHTGLTNLLYHIDIRTCHRLHLHTLATVELLGQRLAEKVVPIVEKILPTQPHTSLDIRHYLTLVEMSWKGRGTPQGSDGEQEMRFHIGFSSNNPNRSDQLFNFVRRVLDLTGSSASISLDIHDSLSGIAPIGHGLGSIMAIPTLSTEILRRLDITEVSASFAEGYLGYMKDFLIEDRRPRFPHLRSVQLRYIPSSQVVVQLFLGTASARVVAQQLRPSVPPSHRRGGPFRGSEINYYPIPPLSAAYCGGV</sequence>
<accession>A0A0C3LU47</accession>
<evidence type="ECO:0000313" key="2">
    <source>
        <dbReference type="EMBL" id="KIO24892.1"/>
    </source>
</evidence>
<evidence type="ECO:0000313" key="3">
    <source>
        <dbReference type="Proteomes" id="UP000054248"/>
    </source>
</evidence>
<dbReference type="HOGENOM" id="CLU_022901_0_0_1"/>
<name>A0A0C3LU47_9AGAM</name>